<sequence>MINTDLVTDASTSSTIPGSDTQVGIEINPAVAELGSNLGSGGTVVSAPRPTVPTFQPSNSLEPMLEEAEFFVGAGAYLTEESLFRAMYDGLDEPEFQRDSTFDAAKTLQQDKEAIRLNPDFQKELLGSVSLDDYQYRWGRIKDKQIAQTAMSEAPAGAFVGAVVDADLLLGLGVTKGVRTIGLATRIGAPYAPSVIAGTRRSLAAGGAVLGGTVVGGTSYALGRTNEEVLWDAVGGAVGGLLDGFTAIPKASRTMPTVPNAAEQPEAAQDAISSYNPGFKQYVASWDKLNAYSPDLANKLLANPMDDVAESAVVWGRSTWLEADRALYGLEQAIKAEVPRWKSWFPQTRARARAETAELGRAARQWLNNAQQIEARGGVPVPPTDPRVKRIVDAYTEGNFGTIMGTRAQEAGVFGADALSPSKYYVPVRHSYLKMQEFIAQGKGSWTDLHKMYGQQIARIYPRLITPVENGGLGLSPEALGKKFVYTQKLRQADPKAQAFRGTTQDELAEVLRAEGVEEGKIKGLLSTLQPKADEAGKQKNLRTRMDWDYEGTYLGSEGQVMSINEFMDDDLLGSLQTYARNMSGRIGLARVGFTKESDLDDAIGKALDSLPAAERQKAQEFFGNVKAQLLGQPVGEAAPDWFRTLTSYGASTQLGNSGVYAIADYAQLVNEFGVSTVAKHFLKSLSGVVNAKSITKEQAETIQQVISGQLFAEGRVRPYVTHLEDNWVGPAGSIHEVAQYGGQYIKYLNGSEFVRRHQINAVAGIMDELVGNLADVRKAEGSAKYFRSLNMSDTDIAEATAQVQRHGTVIDNWDAAVKAKMMNTLISATDNIAITIRAGEQPAFIEHSAIGRVLFPYMRYVFGANQKILRRNYKRNGVMGVALYMTAAIPLSVVAGMMSNIIQGRDPEEDLVARTVRSLPGLGVASLAADGFMQGDVGGTAPVFAGPNNLFQMVDKLKRGELEVQDVLKTVPGANVFLPTRWLINSTKED</sequence>
<name>A0A6H0X6L3_9CAUD</name>
<accession>A0A6H0X6L3</accession>
<dbReference type="Proteomes" id="UP000503286">
    <property type="component" value="Segment"/>
</dbReference>
<feature type="region of interest" description="Disordered" evidence="1">
    <location>
        <begin position="1"/>
        <end position="21"/>
    </location>
</feature>
<protein>
    <submittedName>
        <fullName evidence="2">Internal virion protein C</fullName>
    </submittedName>
</protein>
<reference evidence="2" key="1">
    <citation type="submission" date="2020-03" db="EMBL/GenBank/DDBJ databases">
        <title>Complete genome sequence of Aeromonas phage PS.</title>
        <authorList>
            <person name="Tagunde S.N."/>
            <person name="Newase S.K."/>
            <person name="Nagar V."/>
            <person name="Kapadnis B.P."/>
            <person name="Pandit S.V."/>
        </authorList>
    </citation>
    <scope>NUCLEOTIDE SEQUENCE</scope>
</reference>
<proteinExistence type="predicted"/>
<evidence type="ECO:0000313" key="2">
    <source>
        <dbReference type="EMBL" id="QIW89970.1"/>
    </source>
</evidence>
<keyword evidence="3" id="KW-1185">Reference proteome</keyword>
<evidence type="ECO:0000256" key="1">
    <source>
        <dbReference type="SAM" id="MobiDB-lite"/>
    </source>
</evidence>
<evidence type="ECO:0000313" key="3">
    <source>
        <dbReference type="Proteomes" id="UP000503286"/>
    </source>
</evidence>
<dbReference type="EMBL" id="MT259468">
    <property type="protein sequence ID" value="QIW89970.1"/>
    <property type="molecule type" value="Genomic_DNA"/>
</dbReference>
<organism evidence="2 3">
    <name type="scientific">Aeromonas phage PS</name>
    <dbReference type="NCBI Taxonomy" id="2723762"/>
    <lineage>
        <taxon>Viruses</taxon>
        <taxon>Duplodnaviria</taxon>
        <taxon>Heunggongvirae</taxon>
        <taxon>Uroviricota</taxon>
        <taxon>Caudoviricetes</taxon>
        <taxon>Autographivirales</taxon>
        <taxon>Autoscriptoviridae</taxon>
        <taxon>Savitribaivirus</taxon>
        <taxon>Savitribaivirus PS</taxon>
    </lineage>
</organism>